<organism evidence="2 3">
    <name type="scientific">Ascobolus immersus RN42</name>
    <dbReference type="NCBI Taxonomy" id="1160509"/>
    <lineage>
        <taxon>Eukaryota</taxon>
        <taxon>Fungi</taxon>
        <taxon>Dikarya</taxon>
        <taxon>Ascomycota</taxon>
        <taxon>Pezizomycotina</taxon>
        <taxon>Pezizomycetes</taxon>
        <taxon>Pezizales</taxon>
        <taxon>Ascobolaceae</taxon>
        <taxon>Ascobolus</taxon>
    </lineage>
</organism>
<reference evidence="2 3" key="1">
    <citation type="journal article" date="2018" name="Nat. Ecol. Evol.">
        <title>Pezizomycetes genomes reveal the molecular basis of ectomycorrhizal truffle lifestyle.</title>
        <authorList>
            <person name="Murat C."/>
            <person name="Payen T."/>
            <person name="Noel B."/>
            <person name="Kuo A."/>
            <person name="Morin E."/>
            <person name="Chen J."/>
            <person name="Kohler A."/>
            <person name="Krizsan K."/>
            <person name="Balestrini R."/>
            <person name="Da Silva C."/>
            <person name="Montanini B."/>
            <person name="Hainaut M."/>
            <person name="Levati E."/>
            <person name="Barry K.W."/>
            <person name="Belfiori B."/>
            <person name="Cichocki N."/>
            <person name="Clum A."/>
            <person name="Dockter R.B."/>
            <person name="Fauchery L."/>
            <person name="Guy J."/>
            <person name="Iotti M."/>
            <person name="Le Tacon F."/>
            <person name="Lindquist E.A."/>
            <person name="Lipzen A."/>
            <person name="Malagnac F."/>
            <person name="Mello A."/>
            <person name="Molinier V."/>
            <person name="Miyauchi S."/>
            <person name="Poulain J."/>
            <person name="Riccioni C."/>
            <person name="Rubini A."/>
            <person name="Sitrit Y."/>
            <person name="Splivallo R."/>
            <person name="Traeger S."/>
            <person name="Wang M."/>
            <person name="Zifcakova L."/>
            <person name="Wipf D."/>
            <person name="Zambonelli A."/>
            <person name="Paolocci F."/>
            <person name="Nowrousian M."/>
            <person name="Ottonello S."/>
            <person name="Baldrian P."/>
            <person name="Spatafora J.W."/>
            <person name="Henrissat B."/>
            <person name="Nagy L.G."/>
            <person name="Aury J.M."/>
            <person name="Wincker P."/>
            <person name="Grigoriev I.V."/>
            <person name="Bonfante P."/>
            <person name="Martin F.M."/>
        </authorList>
    </citation>
    <scope>NUCLEOTIDE SEQUENCE [LARGE SCALE GENOMIC DNA]</scope>
    <source>
        <strain evidence="2 3">RN42</strain>
    </source>
</reference>
<protein>
    <submittedName>
        <fullName evidence="2">Uncharacterized protein</fullName>
    </submittedName>
</protein>
<name>A0A3N4I7R8_ASCIM</name>
<evidence type="ECO:0000313" key="2">
    <source>
        <dbReference type="EMBL" id="RPA80221.1"/>
    </source>
</evidence>
<accession>A0A3N4I7R8</accession>
<evidence type="ECO:0000313" key="3">
    <source>
        <dbReference type="Proteomes" id="UP000275078"/>
    </source>
</evidence>
<dbReference type="AlphaFoldDB" id="A0A3N4I7R8"/>
<dbReference type="EMBL" id="ML119690">
    <property type="protein sequence ID" value="RPA80221.1"/>
    <property type="molecule type" value="Genomic_DNA"/>
</dbReference>
<proteinExistence type="predicted"/>
<dbReference type="Proteomes" id="UP000275078">
    <property type="component" value="Unassembled WGS sequence"/>
</dbReference>
<keyword evidence="3" id="KW-1185">Reference proteome</keyword>
<gene>
    <name evidence="2" type="ORF">BJ508DRAFT_130614</name>
</gene>
<sequence>MVLIVSCHLPLLSRLPGQGYSESPNLQKWLVQSVMPKGSCRNEVLRELFGSISTKVCATYRQIRVWCNTCEAHSKSEPIRNGTNPEISKPMIPNRSTSARI</sequence>
<feature type="region of interest" description="Disordered" evidence="1">
    <location>
        <begin position="75"/>
        <end position="101"/>
    </location>
</feature>
<evidence type="ECO:0000256" key="1">
    <source>
        <dbReference type="SAM" id="MobiDB-lite"/>
    </source>
</evidence>